<dbReference type="PANTHER" id="PTHR44942:SF4">
    <property type="entry name" value="METHYLTRANSFERASE TYPE 11 DOMAIN-CONTAINING PROTEIN"/>
    <property type="match status" value="1"/>
</dbReference>
<evidence type="ECO:0000256" key="1">
    <source>
        <dbReference type="ARBA" id="ARBA00008361"/>
    </source>
</evidence>
<name>A0AA90NVB1_9GAMM</name>
<feature type="domain" description="Methyltransferase type 11" evidence="6">
    <location>
        <begin position="101"/>
        <end position="185"/>
    </location>
</feature>
<evidence type="ECO:0000256" key="3">
    <source>
        <dbReference type="ARBA" id="ARBA00022679"/>
    </source>
</evidence>
<dbReference type="EMBL" id="JASXSV010000019">
    <property type="protein sequence ID" value="MDP0589702.1"/>
    <property type="molecule type" value="Genomic_DNA"/>
</dbReference>
<reference evidence="8 9" key="1">
    <citation type="journal article" date="2023" name="bioRxiv">
        <title>An intranuclear bacterial parasite of deep-sea mussels expresses apoptosis inhibitors acquired from its host.</title>
        <authorList>
            <person name="Gonzalez Porras M.A."/>
            <person name="Assie A."/>
            <person name="Tietjen M."/>
            <person name="Violette M."/>
            <person name="Kleiner M."/>
            <person name="Gruber-Vodicka H."/>
            <person name="Dubilier N."/>
            <person name="Leisch N."/>
        </authorList>
    </citation>
    <scope>NUCLEOTIDE SEQUENCE [LARGE SCALE GENOMIC DNA]</scope>
    <source>
        <strain evidence="8">IAP13</strain>
    </source>
</reference>
<dbReference type="InterPro" id="IPR029063">
    <property type="entry name" value="SAM-dependent_MTases_sf"/>
</dbReference>
<dbReference type="Gene3D" id="3.40.50.150">
    <property type="entry name" value="Vaccinia Virus protein VP39"/>
    <property type="match status" value="1"/>
</dbReference>
<organism evidence="8 9">
    <name type="scientific">Candidatus Endonucleibacter bathymodioli</name>
    <dbReference type="NCBI Taxonomy" id="539814"/>
    <lineage>
        <taxon>Bacteria</taxon>
        <taxon>Pseudomonadati</taxon>
        <taxon>Pseudomonadota</taxon>
        <taxon>Gammaproteobacteria</taxon>
        <taxon>Oceanospirillales</taxon>
        <taxon>Endozoicomonadaceae</taxon>
        <taxon>Candidatus Endonucleibacter</taxon>
    </lineage>
</organism>
<comment type="caution">
    <text evidence="8">The sequence shown here is derived from an EMBL/GenBank/DDBJ whole genome shotgun (WGS) entry which is preliminary data.</text>
</comment>
<dbReference type="PIRSF" id="PIRSF018249">
    <property type="entry name" value="MyrA_prd"/>
    <property type="match status" value="1"/>
</dbReference>
<keyword evidence="2 8" id="KW-0489">Methyltransferase</keyword>
<dbReference type="PANTHER" id="PTHR44942">
    <property type="entry name" value="METHYLTRANSF_11 DOMAIN-CONTAINING PROTEIN"/>
    <property type="match status" value="1"/>
</dbReference>
<dbReference type="Pfam" id="PF21302">
    <property type="entry name" value="Zn_ribbon_RlmA"/>
    <property type="match status" value="1"/>
</dbReference>
<dbReference type="Pfam" id="PF08241">
    <property type="entry name" value="Methyltransf_11"/>
    <property type="match status" value="1"/>
</dbReference>
<gene>
    <name evidence="8" type="ORF">QS748_11150</name>
</gene>
<feature type="domain" description="23S rRNA (guanine(745)-N(1))-methyltransferase N-terminal" evidence="7">
    <location>
        <begin position="14"/>
        <end position="55"/>
    </location>
</feature>
<feature type="binding site" evidence="5">
    <location>
        <position position="77"/>
    </location>
    <ligand>
        <name>S-adenosyl-L-methionine</name>
        <dbReference type="ChEBI" id="CHEBI:59789"/>
    </ligand>
</feature>
<evidence type="ECO:0000256" key="2">
    <source>
        <dbReference type="ARBA" id="ARBA00022603"/>
    </source>
</evidence>
<dbReference type="InterPro" id="IPR048647">
    <property type="entry name" value="RlmA_N"/>
</dbReference>
<dbReference type="InterPro" id="IPR016718">
    <property type="entry name" value="rRNA_m1G-MeTrfase_A_prd"/>
</dbReference>
<dbReference type="GO" id="GO:0008168">
    <property type="term" value="F:methyltransferase activity"/>
    <property type="evidence" value="ECO:0007669"/>
    <property type="project" value="UniProtKB-KW"/>
</dbReference>
<evidence type="ECO:0000259" key="6">
    <source>
        <dbReference type="Pfam" id="PF08241"/>
    </source>
</evidence>
<feature type="binding site" evidence="5">
    <location>
        <begin position="107"/>
        <end position="108"/>
    </location>
    <ligand>
        <name>S-adenosyl-L-methionine</name>
        <dbReference type="ChEBI" id="CHEBI:59789"/>
    </ligand>
</feature>
<evidence type="ECO:0000313" key="9">
    <source>
        <dbReference type="Proteomes" id="UP001178148"/>
    </source>
</evidence>
<feature type="binding site" evidence="4">
    <location>
        <position position="35"/>
    </location>
    <ligand>
        <name>Zn(2+)</name>
        <dbReference type="ChEBI" id="CHEBI:29105"/>
    </ligand>
</feature>
<feature type="binding site" evidence="4">
    <location>
        <position position="18"/>
    </location>
    <ligand>
        <name>Zn(2+)</name>
        <dbReference type="ChEBI" id="CHEBI:29105"/>
    </ligand>
</feature>
<dbReference type="CDD" id="cd02440">
    <property type="entry name" value="AdoMet_MTases"/>
    <property type="match status" value="1"/>
</dbReference>
<keyword evidence="4" id="KW-0479">Metal-binding</keyword>
<keyword evidence="9" id="KW-1185">Reference proteome</keyword>
<dbReference type="SUPFAM" id="SSF53335">
    <property type="entry name" value="S-adenosyl-L-methionine-dependent methyltransferases"/>
    <property type="match status" value="1"/>
</dbReference>
<evidence type="ECO:0000256" key="5">
    <source>
        <dbReference type="PIRSR" id="PIRSR018249-2"/>
    </source>
</evidence>
<evidence type="ECO:0000259" key="7">
    <source>
        <dbReference type="Pfam" id="PF21302"/>
    </source>
</evidence>
<dbReference type="GO" id="GO:0032259">
    <property type="term" value="P:methylation"/>
    <property type="evidence" value="ECO:0007669"/>
    <property type="project" value="UniProtKB-KW"/>
</dbReference>
<dbReference type="GO" id="GO:0046872">
    <property type="term" value="F:metal ion binding"/>
    <property type="evidence" value="ECO:0007669"/>
    <property type="project" value="UniProtKB-KW"/>
</dbReference>
<comment type="similarity">
    <text evidence="1">Belongs to the methyltransferase superfamily.</text>
</comment>
<keyword evidence="5" id="KW-0949">S-adenosyl-L-methionine</keyword>
<dbReference type="InterPro" id="IPR051052">
    <property type="entry name" value="Diverse_substrate_MTase"/>
</dbReference>
<protein>
    <submittedName>
        <fullName evidence="8">Methyltransferase domain-containing protein</fullName>
    </submittedName>
</protein>
<accession>A0AA90NVB1</accession>
<dbReference type="InterPro" id="IPR013216">
    <property type="entry name" value="Methyltransf_11"/>
</dbReference>
<sequence length="295" mass="33512">MPLQEYLLLKNILRCPMCRNPLNAHASGVNCINNHHFDRARQGYINLLLGHKKRSLNPGDDKIMVKARSDFLGSGYYAAIANTITRIVVDLTADIKRPIIVDAGCGEGYYTNKIKQSIACSDVIGFDISKLGIQSCSKKNKTIQWLVASVNDVPLLDHQADIIISAFSRCNWQEFGRLLKHGGTVLVVGPLTNHLLELREAIYEQVHTYTNNKFLQDLPECFLLHHSETLQRKMRIFNAKTILNLLSMTPHYWRISIKQKEKLLKLNSLICTYHVHLSQIQYTLHSNDSHIPIGS</sequence>
<feature type="binding site" evidence="4">
    <location>
        <position position="31"/>
    </location>
    <ligand>
        <name>Zn(2+)</name>
        <dbReference type="ChEBI" id="CHEBI:29105"/>
    </ligand>
</feature>
<keyword evidence="3" id="KW-0808">Transferase</keyword>
<dbReference type="AlphaFoldDB" id="A0AA90NVB1"/>
<dbReference type="Proteomes" id="UP001178148">
    <property type="component" value="Unassembled WGS sequence"/>
</dbReference>
<keyword evidence="4" id="KW-0862">Zinc</keyword>
<evidence type="ECO:0000256" key="4">
    <source>
        <dbReference type="PIRSR" id="PIRSR018249-1"/>
    </source>
</evidence>
<feature type="binding site" evidence="4">
    <location>
        <position position="15"/>
    </location>
    <ligand>
        <name>Zn(2+)</name>
        <dbReference type="ChEBI" id="CHEBI:29105"/>
    </ligand>
</feature>
<feature type="binding site" evidence="5">
    <location>
        <position position="194"/>
    </location>
    <ligand>
        <name>S-adenosyl-L-methionine</name>
        <dbReference type="ChEBI" id="CHEBI:59789"/>
    </ligand>
</feature>
<evidence type="ECO:0000313" key="8">
    <source>
        <dbReference type="EMBL" id="MDP0589702.1"/>
    </source>
</evidence>
<proteinExistence type="inferred from homology"/>